<proteinExistence type="inferred from homology"/>
<dbReference type="EMBL" id="JACBYF010000008">
    <property type="protein sequence ID" value="NYS47526.1"/>
    <property type="molecule type" value="Genomic_DNA"/>
</dbReference>
<dbReference type="Pfam" id="PF00535">
    <property type="entry name" value="Glycos_transf_2"/>
    <property type="match status" value="1"/>
</dbReference>
<protein>
    <submittedName>
        <fullName evidence="3">Glycosyltransferase family 2 protein</fullName>
    </submittedName>
</protein>
<dbReference type="PANTHER" id="PTHR22916">
    <property type="entry name" value="GLYCOSYLTRANSFERASE"/>
    <property type="match status" value="1"/>
</dbReference>
<accession>A0ABX2SYU8</accession>
<comment type="caution">
    <text evidence="3">The sequence shown here is derived from an EMBL/GenBank/DDBJ whole genome shotgun (WGS) entry which is preliminary data.</text>
</comment>
<sequence>MLLTIVVPMYNIENYIIRCLDSFSDVNNKYKKNIEILVVNDGSTDSSKNVVENYIKDKSYIELINKKNGGHGSAINMGIKYAKAKYFKVLDGDDWIDPTELDNLMEYLETSNFDMIITDYTEHHIYNNTIKRINIFDSEDIDLITKKSSKRIPMHAITYKTCVLKENNIKLDEGIFYVDIQYSIFPLKYIENSVYKKFNIYQYFLGRPDQSMNFKTMIKNSEDHKKVLVSILSFVDDNIIIDLNIKKTLYDTLNYMIRVQLLMDYYNKKMDLIKILNTHNFKYQKNINVFTLIYFNIFTNRLLSIILDPIIDFKIKKIRQEHFYEC</sequence>
<reference evidence="3 4" key="1">
    <citation type="submission" date="2020-07" db="EMBL/GenBank/DDBJ databases">
        <title>MOT database genomes.</title>
        <authorList>
            <person name="Joseph S."/>
            <person name="Aduse-Opoku J."/>
            <person name="Hashim A."/>
            <person name="Wade W."/>
            <person name="Curtis M."/>
        </authorList>
    </citation>
    <scope>NUCLEOTIDE SEQUENCE [LARGE SCALE GENOMIC DNA]</scope>
    <source>
        <strain evidence="3 4">CIP 106318</strain>
    </source>
</reference>
<dbReference type="InterPro" id="IPR029044">
    <property type="entry name" value="Nucleotide-diphossugar_trans"/>
</dbReference>
<comment type="similarity">
    <text evidence="1">Belongs to the glycosyltransferase 2 family.</text>
</comment>
<dbReference type="Gene3D" id="3.90.550.10">
    <property type="entry name" value="Spore Coat Polysaccharide Biosynthesis Protein SpsA, Chain A"/>
    <property type="match status" value="1"/>
</dbReference>
<name>A0ABX2SYU8_9BACL</name>
<keyword evidence="4" id="KW-1185">Reference proteome</keyword>
<dbReference type="SUPFAM" id="SSF53448">
    <property type="entry name" value="Nucleotide-diphospho-sugar transferases"/>
    <property type="match status" value="1"/>
</dbReference>
<organism evidence="3 4">
    <name type="scientific">Gemelliphila palaticanis</name>
    <dbReference type="NCBI Taxonomy" id="81950"/>
    <lineage>
        <taxon>Bacteria</taxon>
        <taxon>Bacillati</taxon>
        <taxon>Bacillota</taxon>
        <taxon>Bacilli</taxon>
        <taxon>Bacillales</taxon>
        <taxon>Gemellaceae</taxon>
        <taxon>Gemelliphila</taxon>
    </lineage>
</organism>
<evidence type="ECO:0000313" key="3">
    <source>
        <dbReference type="EMBL" id="NYS47526.1"/>
    </source>
</evidence>
<dbReference type="RefSeq" id="WP_179941315.1">
    <property type="nucleotide sequence ID" value="NZ_JACBYF010000008.1"/>
</dbReference>
<evidence type="ECO:0000259" key="2">
    <source>
        <dbReference type="Pfam" id="PF00535"/>
    </source>
</evidence>
<dbReference type="Proteomes" id="UP000531840">
    <property type="component" value="Unassembled WGS sequence"/>
</dbReference>
<evidence type="ECO:0000256" key="1">
    <source>
        <dbReference type="ARBA" id="ARBA00006739"/>
    </source>
</evidence>
<feature type="domain" description="Glycosyltransferase 2-like" evidence="2">
    <location>
        <begin position="4"/>
        <end position="136"/>
    </location>
</feature>
<dbReference type="CDD" id="cd00761">
    <property type="entry name" value="Glyco_tranf_GTA_type"/>
    <property type="match status" value="1"/>
</dbReference>
<gene>
    <name evidence="3" type="ORF">HZY85_04860</name>
</gene>
<evidence type="ECO:0000313" key="4">
    <source>
        <dbReference type="Proteomes" id="UP000531840"/>
    </source>
</evidence>
<dbReference type="InterPro" id="IPR001173">
    <property type="entry name" value="Glyco_trans_2-like"/>
</dbReference>
<dbReference type="PANTHER" id="PTHR22916:SF3">
    <property type="entry name" value="UDP-GLCNAC:BETAGAL BETA-1,3-N-ACETYLGLUCOSAMINYLTRANSFERASE-LIKE PROTEIN 1"/>
    <property type="match status" value="1"/>
</dbReference>